<dbReference type="CDD" id="cd12437">
    <property type="entry name" value="RRM_BRAP2_like"/>
    <property type="match status" value="1"/>
</dbReference>
<keyword evidence="1" id="KW-0479">Metal-binding</keyword>
<dbReference type="GO" id="GO:0005737">
    <property type="term" value="C:cytoplasm"/>
    <property type="evidence" value="ECO:0007669"/>
    <property type="project" value="TreeGrafter"/>
</dbReference>
<dbReference type="PROSITE" id="PS50089">
    <property type="entry name" value="ZF_RING_2"/>
    <property type="match status" value="1"/>
</dbReference>
<feature type="region of interest" description="Disordered" evidence="6">
    <location>
        <begin position="695"/>
        <end position="722"/>
    </location>
</feature>
<dbReference type="InterPro" id="IPR047243">
    <property type="entry name" value="RING-H2_BRAP2"/>
</dbReference>
<dbReference type="GO" id="GO:0007265">
    <property type="term" value="P:Ras protein signal transduction"/>
    <property type="evidence" value="ECO:0007669"/>
    <property type="project" value="TreeGrafter"/>
</dbReference>
<name>A0A8H3XDV5_GIGMA</name>
<keyword evidence="3" id="KW-0862">Zinc</keyword>
<feature type="domain" description="UBP-type" evidence="8">
    <location>
        <begin position="430"/>
        <end position="529"/>
    </location>
</feature>
<dbReference type="AlphaFoldDB" id="A0A8H3XDV5"/>
<comment type="caution">
    <text evidence="9">The sequence shown here is derived from an EMBL/GenBank/DDBJ whole genome shotgun (WGS) entry which is preliminary data.</text>
</comment>
<dbReference type="Gene3D" id="3.30.40.10">
    <property type="entry name" value="Zinc/RING finger domain, C3HC4 (zinc finger)"/>
    <property type="match status" value="2"/>
</dbReference>
<feature type="region of interest" description="Disordered" evidence="6">
    <location>
        <begin position="70"/>
        <end position="111"/>
    </location>
</feature>
<dbReference type="CDD" id="cd16457">
    <property type="entry name" value="RING-H2_BRAP2"/>
    <property type="match status" value="1"/>
</dbReference>
<keyword evidence="5" id="KW-0175">Coiled coil</keyword>
<evidence type="ECO:0000256" key="1">
    <source>
        <dbReference type="ARBA" id="ARBA00022723"/>
    </source>
</evidence>
<sequence length="722" mass="82073">MYFYHLKFELYIPARNNLQDNYPKKFINEVSPDLFYVPKDIFDTLPTHPQLSNEPQSILQANNSKAKGLSKAKSRSLDLSKPSSSQVPSIPPTPISKDNNSSNISSSPSSWTFVGRRKSIASIASTSTIPSTITTIKPNFDKTHDFRFGKIEIEWFDNSEIIDIENMGENMSENQKIKSSSDKAVIPAGEFVPLKSGKTNLSYGVLHLYRDPSEICSSKNDQGFIRVERNNKIKSDKQINSESIQNSSDKQEDFPSILNNEETILAVLAVPSFMSASDFLAFVAPVQRFVSHFRFIRDSAPNKFMVLMKFRHARAAWDFYRQFNGRPFSSMEPEICHVAYIKSIEFKSTSIPPDAFPFLYDPFIPSTQNDTTAHNDQTQQSSESSEPSALYELPTCPVCLERMDASVTGLLTILCQHTFHCDCLSKWGDSSCPVCRYSRQGYVLDSSLGQNECGVCGVNESLWICLICGNIGCGRYQEAHAYCHYKETSHLYALELETQRVWDYAGDGYVHRLIQNKSDGKLVELPSPDSPPQMQQQHAAIDQDKLDAIGQEYSYLLSTQLSSQRVYYEEKLESITLQLSKLTNQVQKLEDEISTLNQDKDKYKKENELLEKEKIPSLIKEKKVIEKKMEKFTEKSNKLEKELNGEKELTKSLLMKQEYLQSQLENKDTKIKDLEEQVRDLMFFFSSQEKLKENPELAGGNIVVSENSSNNGGNARKKKGKR</sequence>
<dbReference type="PANTHER" id="PTHR24007">
    <property type="entry name" value="BRCA1-ASSOCIATED PROTEIN"/>
    <property type="match status" value="1"/>
</dbReference>
<feature type="compositionally biased region" description="Low complexity" evidence="6">
    <location>
        <begin position="699"/>
        <end position="714"/>
    </location>
</feature>
<dbReference type="EMBL" id="WTPW01001145">
    <property type="protein sequence ID" value="KAF0453230.1"/>
    <property type="molecule type" value="Genomic_DNA"/>
</dbReference>
<dbReference type="SUPFAM" id="SSF57850">
    <property type="entry name" value="RING/U-box"/>
    <property type="match status" value="2"/>
</dbReference>
<protein>
    <submittedName>
        <fullName evidence="9">Zf-UBP-domain-containing protein</fullName>
    </submittedName>
</protein>
<dbReference type="PANTHER" id="PTHR24007:SF7">
    <property type="entry name" value="BRCA1-ASSOCIATED PROTEIN"/>
    <property type="match status" value="1"/>
</dbReference>
<dbReference type="Proteomes" id="UP000439903">
    <property type="component" value="Unassembled WGS sequence"/>
</dbReference>
<gene>
    <name evidence="9" type="ORF">F8M41_001773</name>
</gene>
<evidence type="ECO:0000259" key="7">
    <source>
        <dbReference type="PROSITE" id="PS50089"/>
    </source>
</evidence>
<evidence type="ECO:0000313" key="10">
    <source>
        <dbReference type="Proteomes" id="UP000439903"/>
    </source>
</evidence>
<dbReference type="GO" id="GO:0061630">
    <property type="term" value="F:ubiquitin protein ligase activity"/>
    <property type="evidence" value="ECO:0007669"/>
    <property type="project" value="TreeGrafter"/>
</dbReference>
<dbReference type="GO" id="GO:0016567">
    <property type="term" value="P:protein ubiquitination"/>
    <property type="evidence" value="ECO:0007669"/>
    <property type="project" value="TreeGrafter"/>
</dbReference>
<feature type="compositionally biased region" description="Low complexity" evidence="6">
    <location>
        <begin position="379"/>
        <end position="388"/>
    </location>
</feature>
<organism evidence="9 10">
    <name type="scientific">Gigaspora margarita</name>
    <dbReference type="NCBI Taxonomy" id="4874"/>
    <lineage>
        <taxon>Eukaryota</taxon>
        <taxon>Fungi</taxon>
        <taxon>Fungi incertae sedis</taxon>
        <taxon>Mucoromycota</taxon>
        <taxon>Glomeromycotina</taxon>
        <taxon>Glomeromycetes</taxon>
        <taxon>Diversisporales</taxon>
        <taxon>Gigasporaceae</taxon>
        <taxon>Gigaspora</taxon>
    </lineage>
</organism>
<proteinExistence type="predicted"/>
<dbReference type="Pfam" id="PF13639">
    <property type="entry name" value="zf-RING_2"/>
    <property type="match status" value="1"/>
</dbReference>
<dbReference type="GO" id="GO:0008270">
    <property type="term" value="F:zinc ion binding"/>
    <property type="evidence" value="ECO:0007669"/>
    <property type="project" value="UniProtKB-KW"/>
</dbReference>
<evidence type="ECO:0000256" key="2">
    <source>
        <dbReference type="ARBA" id="ARBA00022771"/>
    </source>
</evidence>
<dbReference type="InterPro" id="IPR001607">
    <property type="entry name" value="Znf_UBP"/>
</dbReference>
<evidence type="ECO:0000259" key="8">
    <source>
        <dbReference type="PROSITE" id="PS50271"/>
    </source>
</evidence>
<feature type="coiled-coil region" evidence="5">
    <location>
        <begin position="572"/>
        <end position="677"/>
    </location>
</feature>
<dbReference type="OrthoDB" id="273556at2759"/>
<evidence type="ECO:0000256" key="3">
    <source>
        <dbReference type="ARBA" id="ARBA00022833"/>
    </source>
</evidence>
<dbReference type="SMART" id="SM00184">
    <property type="entry name" value="RING"/>
    <property type="match status" value="1"/>
</dbReference>
<dbReference type="Pfam" id="PF02148">
    <property type="entry name" value="zf-UBP"/>
    <property type="match status" value="1"/>
</dbReference>
<keyword evidence="2 4" id="KW-0863">Zinc-finger</keyword>
<feature type="compositionally biased region" description="Low complexity" evidence="6">
    <location>
        <begin position="96"/>
        <end position="110"/>
    </location>
</feature>
<dbReference type="PROSITE" id="PS50271">
    <property type="entry name" value="ZF_UBP"/>
    <property type="match status" value="1"/>
</dbReference>
<feature type="region of interest" description="Disordered" evidence="6">
    <location>
        <begin position="370"/>
        <end position="389"/>
    </location>
</feature>
<evidence type="ECO:0000256" key="6">
    <source>
        <dbReference type="SAM" id="MobiDB-lite"/>
    </source>
</evidence>
<dbReference type="InterPro" id="IPR013083">
    <property type="entry name" value="Znf_RING/FYVE/PHD"/>
</dbReference>
<evidence type="ECO:0000256" key="4">
    <source>
        <dbReference type="PROSITE-ProRule" id="PRU00502"/>
    </source>
</evidence>
<evidence type="ECO:0000256" key="5">
    <source>
        <dbReference type="SAM" id="Coils"/>
    </source>
</evidence>
<dbReference type="Pfam" id="PF07576">
    <property type="entry name" value="BRAP2"/>
    <property type="match status" value="1"/>
</dbReference>
<dbReference type="InterPro" id="IPR011422">
    <property type="entry name" value="BRAP2/ETP1_RRM"/>
</dbReference>
<keyword evidence="10" id="KW-1185">Reference proteome</keyword>
<dbReference type="InterPro" id="IPR001841">
    <property type="entry name" value="Znf_RING"/>
</dbReference>
<reference evidence="9 10" key="1">
    <citation type="journal article" date="2019" name="Environ. Microbiol.">
        <title>At the nexus of three kingdoms: the genome of the mycorrhizal fungus Gigaspora margarita provides insights into plant, endobacterial and fungal interactions.</title>
        <authorList>
            <person name="Venice F."/>
            <person name="Ghignone S."/>
            <person name="Salvioli di Fossalunga A."/>
            <person name="Amselem J."/>
            <person name="Novero M."/>
            <person name="Xianan X."/>
            <person name="Sedzielewska Toro K."/>
            <person name="Morin E."/>
            <person name="Lipzen A."/>
            <person name="Grigoriev I.V."/>
            <person name="Henrissat B."/>
            <person name="Martin F.M."/>
            <person name="Bonfante P."/>
        </authorList>
    </citation>
    <scope>NUCLEOTIDE SEQUENCE [LARGE SCALE GENOMIC DNA]</scope>
    <source>
        <strain evidence="9 10">BEG34</strain>
    </source>
</reference>
<dbReference type="SMART" id="SM00290">
    <property type="entry name" value="ZnF_UBP"/>
    <property type="match status" value="1"/>
</dbReference>
<accession>A0A8H3XDV5</accession>
<evidence type="ECO:0000313" key="9">
    <source>
        <dbReference type="EMBL" id="KAF0453230.1"/>
    </source>
</evidence>
<feature type="domain" description="RING-type" evidence="7">
    <location>
        <begin position="396"/>
        <end position="436"/>
    </location>
</feature>